<reference evidence="1 2" key="1">
    <citation type="submission" date="2018-11" db="EMBL/GenBank/DDBJ databases">
        <authorList>
            <consortium name="Pathogen Informatics"/>
        </authorList>
    </citation>
    <scope>NUCLEOTIDE SEQUENCE [LARGE SCALE GENOMIC DNA]</scope>
</reference>
<protein>
    <submittedName>
        <fullName evidence="1">Uncharacterized protein</fullName>
    </submittedName>
</protein>
<sequence>MEGTRSCEEHERCDRLSLCLRNAGRKKSHPVWGFFKDLRNSEGMGGVFCEHCAWESDDRSPNNLKAHLKQCHLSDGVYKQFSDKLASRGTGISWKSLSLCGVWALDAVSNDSCEIAFCLCCAFGA</sequence>
<gene>
    <name evidence="1" type="ORF">GPUH_LOCUS22706</name>
</gene>
<keyword evidence="2" id="KW-1185">Reference proteome</keyword>
<dbReference type="EMBL" id="UYRT01095745">
    <property type="protein sequence ID" value="VDN40418.1"/>
    <property type="molecule type" value="Genomic_DNA"/>
</dbReference>
<accession>A0A3P7NWC1</accession>
<dbReference type="OrthoDB" id="5868855at2759"/>
<evidence type="ECO:0000313" key="1">
    <source>
        <dbReference type="EMBL" id="VDN40418.1"/>
    </source>
</evidence>
<dbReference type="Proteomes" id="UP000271098">
    <property type="component" value="Unassembled WGS sequence"/>
</dbReference>
<dbReference type="AlphaFoldDB" id="A0A3P7NWC1"/>
<organism evidence="1 2">
    <name type="scientific">Gongylonema pulchrum</name>
    <dbReference type="NCBI Taxonomy" id="637853"/>
    <lineage>
        <taxon>Eukaryota</taxon>
        <taxon>Metazoa</taxon>
        <taxon>Ecdysozoa</taxon>
        <taxon>Nematoda</taxon>
        <taxon>Chromadorea</taxon>
        <taxon>Rhabditida</taxon>
        <taxon>Spirurina</taxon>
        <taxon>Spiruromorpha</taxon>
        <taxon>Spiruroidea</taxon>
        <taxon>Gongylonematidae</taxon>
        <taxon>Gongylonema</taxon>
    </lineage>
</organism>
<name>A0A3P7NWC1_9BILA</name>
<evidence type="ECO:0000313" key="2">
    <source>
        <dbReference type="Proteomes" id="UP000271098"/>
    </source>
</evidence>
<proteinExistence type="predicted"/>